<comment type="similarity">
    <text evidence="5">Belongs to the Omp25/RopB family.</text>
</comment>
<evidence type="ECO:0000256" key="2">
    <source>
        <dbReference type="ARBA" id="ARBA00022729"/>
    </source>
</evidence>
<dbReference type="AlphaFoldDB" id="A0A0E4BWS3"/>
<evidence type="ECO:0000256" key="5">
    <source>
        <dbReference type="ARBA" id="ARBA00038306"/>
    </source>
</evidence>
<dbReference type="SUPFAM" id="SSF56925">
    <property type="entry name" value="OMPA-like"/>
    <property type="match status" value="1"/>
</dbReference>
<dbReference type="PANTHER" id="PTHR34001:SF3">
    <property type="entry name" value="BLL7405 PROTEIN"/>
    <property type="match status" value="1"/>
</dbReference>
<name>A0A0E4BWS3_9BRAD</name>
<evidence type="ECO:0000256" key="4">
    <source>
        <dbReference type="ARBA" id="ARBA00023237"/>
    </source>
</evidence>
<protein>
    <submittedName>
        <fullName evidence="8">Putative outer-membrane immunogenic proteinprecursor</fullName>
    </submittedName>
</protein>
<accession>A0A0E4BWS3</accession>
<reference evidence="8 9" key="1">
    <citation type="submission" date="2014-11" db="EMBL/GenBank/DDBJ databases">
        <title>Symbiosis island explosion on the genome of extra-slow-growing strains of soybean bradyrhizobia with massive insertion sequences.</title>
        <authorList>
            <person name="Iida T."/>
            <person name="Minamisawa K."/>
        </authorList>
    </citation>
    <scope>NUCLEOTIDE SEQUENCE [LARGE SCALE GENOMIC DNA]</scope>
    <source>
        <strain evidence="8 9">NK6</strain>
    </source>
</reference>
<dbReference type="RefSeq" id="WP_060912120.1">
    <property type="nucleotide sequence ID" value="NZ_JAFCKD010000072.1"/>
</dbReference>
<keyword evidence="2 6" id="KW-0732">Signal</keyword>
<keyword evidence="4" id="KW-0998">Cell outer membrane</keyword>
<feature type="signal peptide" evidence="6">
    <location>
        <begin position="1"/>
        <end position="22"/>
    </location>
</feature>
<dbReference type="GO" id="GO:0009279">
    <property type="term" value="C:cell outer membrane"/>
    <property type="evidence" value="ECO:0007669"/>
    <property type="project" value="UniProtKB-SubCell"/>
</dbReference>
<evidence type="ECO:0000256" key="6">
    <source>
        <dbReference type="SAM" id="SignalP"/>
    </source>
</evidence>
<dbReference type="Gene3D" id="2.40.160.20">
    <property type="match status" value="1"/>
</dbReference>
<dbReference type="InterPro" id="IPR027385">
    <property type="entry name" value="Beta-barrel_OMP"/>
</dbReference>
<proteinExistence type="inferred from homology"/>
<dbReference type="PANTHER" id="PTHR34001">
    <property type="entry name" value="BLL7405 PROTEIN"/>
    <property type="match status" value="1"/>
</dbReference>
<evidence type="ECO:0000256" key="1">
    <source>
        <dbReference type="ARBA" id="ARBA00004442"/>
    </source>
</evidence>
<gene>
    <name evidence="8" type="ORF">NK6_8898</name>
</gene>
<dbReference type="InterPro" id="IPR051692">
    <property type="entry name" value="OMP-like"/>
</dbReference>
<dbReference type="Pfam" id="PF13505">
    <property type="entry name" value="OMP_b-brl"/>
    <property type="match status" value="1"/>
</dbReference>
<keyword evidence="3" id="KW-0472">Membrane</keyword>
<organism evidence="8 9">
    <name type="scientific">Bradyrhizobium diazoefficiens</name>
    <dbReference type="NCBI Taxonomy" id="1355477"/>
    <lineage>
        <taxon>Bacteria</taxon>
        <taxon>Pseudomonadati</taxon>
        <taxon>Pseudomonadota</taxon>
        <taxon>Alphaproteobacteria</taxon>
        <taxon>Hyphomicrobiales</taxon>
        <taxon>Nitrobacteraceae</taxon>
        <taxon>Bradyrhizobium</taxon>
    </lineage>
</organism>
<evidence type="ECO:0000259" key="7">
    <source>
        <dbReference type="Pfam" id="PF13505"/>
    </source>
</evidence>
<dbReference type="InterPro" id="IPR011250">
    <property type="entry name" value="OMP/PagP_B-barrel"/>
</dbReference>
<dbReference type="Proteomes" id="UP000063308">
    <property type="component" value="Chromosome"/>
</dbReference>
<evidence type="ECO:0000313" key="8">
    <source>
        <dbReference type="EMBL" id="BAR62042.1"/>
    </source>
</evidence>
<dbReference type="EMBL" id="AP014685">
    <property type="protein sequence ID" value="BAR62042.1"/>
    <property type="molecule type" value="Genomic_DNA"/>
</dbReference>
<comment type="subcellular location">
    <subcellularLocation>
        <location evidence="1">Cell outer membrane</location>
    </subcellularLocation>
</comment>
<feature type="domain" description="Outer membrane protein beta-barrel" evidence="7">
    <location>
        <begin position="24"/>
        <end position="210"/>
    </location>
</feature>
<evidence type="ECO:0000256" key="3">
    <source>
        <dbReference type="ARBA" id="ARBA00023136"/>
    </source>
</evidence>
<sequence length="250" mass="26201">MKRIVLASASLLVLSALAPASAADLPARPYTKAPVAVASIYNWSGFYIGGNAGGGSSHNCWDLTAVGVAAIPVTAEGCHNATGALVGGQIGYRWQSSSWVFGLEAQGDWADLKGSNVSAPAALFPLVNNTKIDAIGLFTGQVGYAWNNVLWYVKGGAAVTHNKFSGTLAGITLDTANETRWGGTVGTGIEFGFAPNWSVAVEYNHLFMGKHTDTFTFLGVATRSDSIKQDVDMGTVRLNYTFGGPVVAKY</sequence>
<evidence type="ECO:0000313" key="9">
    <source>
        <dbReference type="Proteomes" id="UP000063308"/>
    </source>
</evidence>
<feature type="chain" id="PRO_5002419294" evidence="6">
    <location>
        <begin position="23"/>
        <end position="250"/>
    </location>
</feature>